<dbReference type="OrthoDB" id="256126at2"/>
<dbReference type="InterPro" id="IPR027802">
    <property type="entry name" value="Multi-ubiquitin_dom"/>
</dbReference>
<dbReference type="Pfam" id="PF14452">
    <property type="entry name" value="Multi_ubiq"/>
    <property type="match status" value="1"/>
</dbReference>
<dbReference type="EMBL" id="VLLB01000005">
    <property type="protein sequence ID" value="TWI64378.1"/>
    <property type="molecule type" value="Genomic_DNA"/>
</dbReference>
<organism evidence="2 3">
    <name type="scientific">Pseudoduganella lurida</name>
    <dbReference type="NCBI Taxonomy" id="1036180"/>
    <lineage>
        <taxon>Bacteria</taxon>
        <taxon>Pseudomonadati</taxon>
        <taxon>Pseudomonadota</taxon>
        <taxon>Betaproteobacteria</taxon>
        <taxon>Burkholderiales</taxon>
        <taxon>Oxalobacteraceae</taxon>
        <taxon>Telluria group</taxon>
        <taxon>Pseudoduganella</taxon>
    </lineage>
</organism>
<dbReference type="RefSeq" id="WP_145650037.1">
    <property type="nucleotide sequence ID" value="NZ_VLLB01000005.1"/>
</dbReference>
<comment type="caution">
    <text evidence="2">The sequence shown here is derived from an EMBL/GenBank/DDBJ whole genome shotgun (WGS) entry which is preliminary data.</text>
</comment>
<gene>
    <name evidence="2" type="ORF">IP91_03148</name>
</gene>
<dbReference type="AlphaFoldDB" id="A0A562R5N8"/>
<sequence>METKQLSQHPGVGAIEVCGLDLVLRPVAIHDTTPTGMQIAEAAGYAPTPLISVLQWLMHGLEDVRPTEVVNLRDGLNRFIIAESEATWRLIIDGIRFDWPSPRILVSVLRTLAAVPTTKSIFLTDPDQGEIYLADDTELDLTAPGVEALVTHAPSFKLNVQGVLLSINAPTVVVRNALQLAGISTDQGWHIFLIVQDQDKREVQLDDVIDLTTPGIEKLRLTPKDVDNGEASPSAVRQFRLLPSDETYLDSNHPEWMAIVENGRQWLLLPTYDMPTGYLTSATSLAVEVPQTYPMTQLDMFYVNPPATLASGATIPATEMMETIQGLPYQRWSRHRGGRSQWRPGIDNVISHLALVEAALLKEIQQ</sequence>
<dbReference type="Pfam" id="PF14462">
    <property type="entry name" value="Prok-E2_E"/>
    <property type="match status" value="1"/>
</dbReference>
<reference evidence="2 3" key="1">
    <citation type="journal article" date="2015" name="Stand. Genomic Sci.">
        <title>Genomic Encyclopedia of Bacterial and Archaeal Type Strains, Phase III: the genomes of soil and plant-associated and newly described type strains.</title>
        <authorList>
            <person name="Whitman W.B."/>
            <person name="Woyke T."/>
            <person name="Klenk H.P."/>
            <person name="Zhou Y."/>
            <person name="Lilburn T.G."/>
            <person name="Beck B.J."/>
            <person name="De Vos P."/>
            <person name="Vandamme P."/>
            <person name="Eisen J.A."/>
            <person name="Garrity G."/>
            <person name="Hugenholtz P."/>
            <person name="Kyrpides N.C."/>
        </authorList>
    </citation>
    <scope>NUCLEOTIDE SEQUENCE [LARGE SCALE GENOMIC DNA]</scope>
    <source>
        <strain evidence="2 3">CGMCC 1.10822</strain>
    </source>
</reference>
<accession>A0A562R5N8</accession>
<proteinExistence type="predicted"/>
<keyword evidence="3" id="KW-1185">Reference proteome</keyword>
<evidence type="ECO:0000313" key="3">
    <source>
        <dbReference type="Proteomes" id="UP000318431"/>
    </source>
</evidence>
<dbReference type="InterPro" id="IPR025701">
    <property type="entry name" value="UBQ-conjugat_E2_E"/>
</dbReference>
<name>A0A562R5N8_9BURK</name>
<protein>
    <submittedName>
        <fullName evidence="2">Multiubiquitin</fullName>
    </submittedName>
</protein>
<dbReference type="Proteomes" id="UP000318431">
    <property type="component" value="Unassembled WGS sequence"/>
</dbReference>
<evidence type="ECO:0000259" key="1">
    <source>
        <dbReference type="Pfam" id="PF14452"/>
    </source>
</evidence>
<evidence type="ECO:0000313" key="2">
    <source>
        <dbReference type="EMBL" id="TWI64378.1"/>
    </source>
</evidence>
<feature type="domain" description="Multi-ubiquitin" evidence="1">
    <location>
        <begin position="25"/>
        <end position="82"/>
    </location>
</feature>